<protein>
    <submittedName>
        <fullName evidence="1">DNA alkylation repair protein</fullName>
    </submittedName>
</protein>
<dbReference type="Pfam" id="PF08713">
    <property type="entry name" value="DNA_alkylation"/>
    <property type="match status" value="1"/>
</dbReference>
<dbReference type="InterPro" id="IPR016024">
    <property type="entry name" value="ARM-type_fold"/>
</dbReference>
<proteinExistence type="predicted"/>
<name>A0A7K1UGJ9_9MICC</name>
<keyword evidence="2" id="KW-1185">Reference proteome</keyword>
<organism evidence="1 2">
    <name type="scientific">Nesterenkonia alkaliphila</name>
    <dbReference type="NCBI Taxonomy" id="1463631"/>
    <lineage>
        <taxon>Bacteria</taxon>
        <taxon>Bacillati</taxon>
        <taxon>Actinomycetota</taxon>
        <taxon>Actinomycetes</taxon>
        <taxon>Micrococcales</taxon>
        <taxon>Micrococcaceae</taxon>
        <taxon>Nesterenkonia</taxon>
    </lineage>
</organism>
<evidence type="ECO:0000313" key="1">
    <source>
        <dbReference type="EMBL" id="MVT25496.1"/>
    </source>
</evidence>
<dbReference type="SUPFAM" id="SSF48371">
    <property type="entry name" value="ARM repeat"/>
    <property type="match status" value="1"/>
</dbReference>
<sequence length="237" mass="27089">MTCTVRAISSTEQIYTALQALSSGTEREKILRRLPAESGLEPLGLRMKDVFDTAQTWTDLPVAEVPDLLASRWYELRMVGFAILDFKARRRGLDDDARRTLYEIYLSHHGLITAWDFVDRAAPRVVGWYLLDKSREPLFELARSGAALERRTAITAAFWIIRAGDLDDPLTLAEILHDDESESVTRPVGTALREVGKIDQDRLLDFLDRHHQQMPRAALRLATDHLPEDLRSHFLLR</sequence>
<gene>
    <name evidence="1" type="ORF">GNZ21_03820</name>
</gene>
<dbReference type="Gene3D" id="1.25.10.90">
    <property type="match status" value="1"/>
</dbReference>
<evidence type="ECO:0000313" key="2">
    <source>
        <dbReference type="Proteomes" id="UP000460157"/>
    </source>
</evidence>
<dbReference type="CDD" id="cd06561">
    <property type="entry name" value="AlkD_like"/>
    <property type="match status" value="1"/>
</dbReference>
<comment type="caution">
    <text evidence="1">The sequence shown here is derived from an EMBL/GenBank/DDBJ whole genome shotgun (WGS) entry which is preliminary data.</text>
</comment>
<dbReference type="PANTHER" id="PTHR34070:SF1">
    <property type="entry name" value="DNA ALKYLATION REPAIR PROTEIN"/>
    <property type="match status" value="1"/>
</dbReference>
<dbReference type="AlphaFoldDB" id="A0A7K1UGJ9"/>
<dbReference type="PANTHER" id="PTHR34070">
    <property type="entry name" value="ARMADILLO-TYPE FOLD"/>
    <property type="match status" value="1"/>
</dbReference>
<accession>A0A7K1UGJ9</accession>
<dbReference type="InterPro" id="IPR014825">
    <property type="entry name" value="DNA_alkylation"/>
</dbReference>
<reference evidence="1 2" key="1">
    <citation type="submission" date="2019-12" db="EMBL/GenBank/DDBJ databases">
        <title>Nesterenkonia muleiensis sp. nov., a novel actinobacterium isolated from sap of Populus euphratica.</title>
        <authorList>
            <person name="Wang R."/>
        </authorList>
    </citation>
    <scope>NUCLEOTIDE SEQUENCE [LARGE SCALE GENOMIC DNA]</scope>
    <source>
        <strain evidence="1 2">F10</strain>
    </source>
</reference>
<dbReference type="Proteomes" id="UP000460157">
    <property type="component" value="Unassembled WGS sequence"/>
</dbReference>
<dbReference type="EMBL" id="WRPM01000026">
    <property type="protein sequence ID" value="MVT25496.1"/>
    <property type="molecule type" value="Genomic_DNA"/>
</dbReference>